<dbReference type="RefSeq" id="WP_176788029.1">
    <property type="nucleotide sequence ID" value="NZ_JABXWR010000001.1"/>
</dbReference>
<gene>
    <name evidence="2" type="ORF">HWN36_03120</name>
</gene>
<keyword evidence="3" id="KW-1185">Reference proteome</keyword>
<comment type="caution">
    <text evidence="2">The sequence shown here is derived from an EMBL/GenBank/DDBJ whole genome shotgun (WGS) entry which is preliminary data.</text>
</comment>
<feature type="transmembrane region" description="Helical" evidence="1">
    <location>
        <begin position="33"/>
        <end position="56"/>
    </location>
</feature>
<evidence type="ECO:0000313" key="3">
    <source>
        <dbReference type="Proteomes" id="UP000570823"/>
    </source>
</evidence>
<feature type="transmembrane region" description="Helical" evidence="1">
    <location>
        <begin position="167"/>
        <end position="185"/>
    </location>
</feature>
<accession>A0A7K4HM54</accession>
<dbReference type="EMBL" id="JABXWR010000001">
    <property type="protein sequence ID" value="NVO66324.1"/>
    <property type="molecule type" value="Genomic_DNA"/>
</dbReference>
<name>A0A7K4HM54_9EURY</name>
<sequence length="197" mass="21209">MDRKGYLLASCMAALFVIVSVAAVMRGGAPLDLAVRLFALNGFVALALAASMSPFLREIRQVFGRPFIYVHHTFAAFGLTAILLHPVAAAVMAGSLSGFIPVFSSLQAFLALGGRVAFYLILVAVAAAALRNRYPAAWRPVHMLMYVALALGLVHAVLIGTDLVHPVVRGVLYALFVMVVAALLLKRRQRHVRGSRE</sequence>
<evidence type="ECO:0000256" key="1">
    <source>
        <dbReference type="SAM" id="Phobius"/>
    </source>
</evidence>
<keyword evidence="1" id="KW-0812">Transmembrane</keyword>
<feature type="transmembrane region" description="Helical" evidence="1">
    <location>
        <begin position="108"/>
        <end position="131"/>
    </location>
</feature>
<organism evidence="2 3">
    <name type="scientific">Methanofollis tationis</name>
    <dbReference type="NCBI Taxonomy" id="81417"/>
    <lineage>
        <taxon>Archaea</taxon>
        <taxon>Methanobacteriati</taxon>
        <taxon>Methanobacteriota</taxon>
        <taxon>Stenosarchaea group</taxon>
        <taxon>Methanomicrobia</taxon>
        <taxon>Methanomicrobiales</taxon>
        <taxon>Methanomicrobiaceae</taxon>
        <taxon>Methanofollis</taxon>
    </lineage>
</organism>
<feature type="transmembrane region" description="Helical" evidence="1">
    <location>
        <begin position="68"/>
        <end position="88"/>
    </location>
</feature>
<dbReference type="Proteomes" id="UP000570823">
    <property type="component" value="Unassembled WGS sequence"/>
</dbReference>
<evidence type="ECO:0008006" key="4">
    <source>
        <dbReference type="Google" id="ProtNLM"/>
    </source>
</evidence>
<evidence type="ECO:0000313" key="2">
    <source>
        <dbReference type="EMBL" id="NVO66324.1"/>
    </source>
</evidence>
<feature type="transmembrane region" description="Helical" evidence="1">
    <location>
        <begin position="143"/>
        <end position="161"/>
    </location>
</feature>
<reference evidence="2 3" key="1">
    <citation type="submission" date="2020-06" db="EMBL/GenBank/DDBJ databases">
        <title>Methanofollis fontis sp. nov., a methanogen isolated from marine sediments near a cold seep at Four-Way Closure Ridge offshore southwestern Taiwan.</title>
        <authorList>
            <person name="Chen S.-C."/>
            <person name="Teng N.-H."/>
            <person name="Lin Y.-S."/>
            <person name="Lai M.-C."/>
            <person name="Chen H.-H."/>
            <person name="Wang C.-C."/>
        </authorList>
    </citation>
    <scope>NUCLEOTIDE SEQUENCE [LARGE SCALE GENOMIC DNA]</scope>
    <source>
        <strain evidence="2 3">DSM 2702</strain>
    </source>
</reference>
<proteinExistence type="predicted"/>
<protein>
    <recommendedName>
        <fullName evidence="4">Ferric reductase-like transmembrane domain-containing protein</fullName>
    </recommendedName>
</protein>
<keyword evidence="1" id="KW-0472">Membrane</keyword>
<dbReference type="AlphaFoldDB" id="A0A7K4HM54"/>
<dbReference type="OrthoDB" id="107315at2157"/>
<keyword evidence="1" id="KW-1133">Transmembrane helix</keyword>